<feature type="compositionally biased region" description="Basic residues" evidence="1">
    <location>
        <begin position="1"/>
        <end position="11"/>
    </location>
</feature>
<dbReference type="InterPro" id="IPR050868">
    <property type="entry name" value="ELMO_domain-containing"/>
</dbReference>
<feature type="domain" description="ELMO" evidence="2">
    <location>
        <begin position="139"/>
        <end position="300"/>
    </location>
</feature>
<dbReference type="PANTHER" id="PTHR12771">
    <property type="entry name" value="ENGULFMENT AND CELL MOTILITY"/>
    <property type="match status" value="1"/>
</dbReference>
<protein>
    <submittedName>
        <fullName evidence="4 5">ELMO domain-containing protein A</fullName>
    </submittedName>
</protein>
<dbReference type="InterPro" id="IPR006816">
    <property type="entry name" value="ELMO_dom"/>
</dbReference>
<dbReference type="Proteomes" id="UP000515151">
    <property type="component" value="Chromosome 4"/>
</dbReference>
<dbReference type="RefSeq" id="XP_031394717.1">
    <property type="nucleotide sequence ID" value="XM_031538857.1"/>
</dbReference>
<dbReference type="GeneID" id="116206092"/>
<reference evidence="3" key="1">
    <citation type="journal article" date="2020" name="Plant Biotechnol. J.">
        <title>The pomegranate (Punica granatum L.) draft genome dissects genetic divergence between soft- and hard-seeded cultivars.</title>
        <authorList>
            <person name="Luo X."/>
            <person name="Li H."/>
            <person name="Wu Z."/>
            <person name="Yao W."/>
            <person name="Zhao P."/>
            <person name="Cao D."/>
            <person name="Yu H."/>
            <person name="Li K."/>
            <person name="Poudel K."/>
            <person name="Zhao D."/>
            <person name="Zhang F."/>
            <person name="Xia X."/>
            <person name="Chen L."/>
            <person name="Wang Q."/>
            <person name="Jing D."/>
            <person name="Cao S."/>
        </authorList>
    </citation>
    <scope>NUCLEOTIDE SEQUENCE [LARGE SCALE GENOMIC DNA]</scope>
</reference>
<evidence type="ECO:0000259" key="2">
    <source>
        <dbReference type="PROSITE" id="PS51335"/>
    </source>
</evidence>
<name>A0A6P8DBX5_PUNGR</name>
<evidence type="ECO:0000313" key="3">
    <source>
        <dbReference type="Proteomes" id="UP000515151"/>
    </source>
</evidence>
<evidence type="ECO:0000256" key="1">
    <source>
        <dbReference type="SAM" id="MobiDB-lite"/>
    </source>
</evidence>
<dbReference type="PROSITE" id="PS51335">
    <property type="entry name" value="ELMO"/>
    <property type="match status" value="1"/>
</dbReference>
<evidence type="ECO:0000313" key="5">
    <source>
        <dbReference type="RefSeq" id="XP_031394717.1"/>
    </source>
</evidence>
<dbReference type="Pfam" id="PF04727">
    <property type="entry name" value="ELMO_CED12"/>
    <property type="match status" value="1"/>
</dbReference>
<reference evidence="4 5" key="2">
    <citation type="submission" date="2025-04" db="UniProtKB">
        <authorList>
            <consortium name="RefSeq"/>
        </authorList>
    </citation>
    <scope>IDENTIFICATION</scope>
    <source>
        <tissue evidence="4 5">Leaf</tissue>
    </source>
</reference>
<evidence type="ECO:0000313" key="4">
    <source>
        <dbReference type="RefSeq" id="XP_031394716.1"/>
    </source>
</evidence>
<dbReference type="OrthoDB" id="67155at2759"/>
<proteinExistence type="predicted"/>
<feature type="region of interest" description="Disordered" evidence="1">
    <location>
        <begin position="1"/>
        <end position="52"/>
    </location>
</feature>
<gene>
    <name evidence="4 5" type="primary">LOC116206092</name>
</gene>
<feature type="compositionally biased region" description="Basic and acidic residues" evidence="1">
    <location>
        <begin position="12"/>
        <end position="24"/>
    </location>
</feature>
<organism evidence="3 5">
    <name type="scientific">Punica granatum</name>
    <name type="common">Pomegranate</name>
    <dbReference type="NCBI Taxonomy" id="22663"/>
    <lineage>
        <taxon>Eukaryota</taxon>
        <taxon>Viridiplantae</taxon>
        <taxon>Streptophyta</taxon>
        <taxon>Embryophyta</taxon>
        <taxon>Tracheophyta</taxon>
        <taxon>Spermatophyta</taxon>
        <taxon>Magnoliopsida</taxon>
        <taxon>eudicotyledons</taxon>
        <taxon>Gunneridae</taxon>
        <taxon>Pentapetalae</taxon>
        <taxon>rosids</taxon>
        <taxon>malvids</taxon>
        <taxon>Myrtales</taxon>
        <taxon>Lythraceae</taxon>
        <taxon>Punica</taxon>
    </lineage>
</organism>
<dbReference type="RefSeq" id="XP_031394716.1">
    <property type="nucleotide sequence ID" value="XM_031538856.1"/>
</dbReference>
<dbReference type="PANTHER" id="PTHR12771:SF56">
    <property type="entry name" value="CED-12"/>
    <property type="match status" value="1"/>
</dbReference>
<dbReference type="AlphaFoldDB" id="A0A6P8DBX5"/>
<keyword evidence="3" id="KW-1185">Reference proteome</keyword>
<accession>A0A6P8DBX5</accession>
<sequence length="319" mass="37053">MASRTLRRRLHHGDVDGKSHEHMEASGLDSLDEPLLGSYNHDDRPSEGSSQDLWDDERRKQHLHWTLLFSQLITQWVQWLANMVIGSGSLIGRFFSIPFSTQTGLTRKFLQPALSLLQEERLRSLQQRLEVPFDGSRLQHQDALKKLWRLAYPDRELPSLKSELWKDMGWQGSDPSTDFRGGGFISLENLIFFAQKYPESFQRLLHKQDGIRAEWEYPFAVAGINISFMLAQMLDLQSGKPSSLAGVRFLELLKDDEMAFDHLYCVAFRMMDAQWLAKRASYMDFNDVLKSTREQLERELSLEDVSSIRDLPAYNLLKW</sequence>